<dbReference type="Pfam" id="PF12698">
    <property type="entry name" value="ABC2_membrane_3"/>
    <property type="match status" value="1"/>
</dbReference>
<dbReference type="Gene3D" id="3.40.1710.10">
    <property type="entry name" value="abc type-2 transporter like domain"/>
    <property type="match status" value="1"/>
</dbReference>
<feature type="transmembrane region" description="Helical" evidence="8">
    <location>
        <begin position="288"/>
        <end position="309"/>
    </location>
</feature>
<gene>
    <name evidence="10" type="ORF">ACFFP1_01025</name>
</gene>
<feature type="transmembrane region" description="Helical" evidence="8">
    <location>
        <begin position="172"/>
        <end position="193"/>
    </location>
</feature>
<dbReference type="Proteomes" id="UP001589702">
    <property type="component" value="Unassembled WGS sequence"/>
</dbReference>
<evidence type="ECO:0000256" key="1">
    <source>
        <dbReference type="ARBA" id="ARBA00004651"/>
    </source>
</evidence>
<dbReference type="InterPro" id="IPR013525">
    <property type="entry name" value="ABC2_TM"/>
</dbReference>
<accession>A0ABV5XVP5</accession>
<feature type="domain" description="ABC transmembrane type-2" evidence="9">
    <location>
        <begin position="132"/>
        <end position="362"/>
    </location>
</feature>
<name>A0ABV5XVP5_ARTRM</name>
<dbReference type="InterPro" id="IPR051449">
    <property type="entry name" value="ABC-2_transporter_component"/>
</dbReference>
<feature type="transmembrane region" description="Helical" evidence="8">
    <location>
        <begin position="214"/>
        <end position="243"/>
    </location>
</feature>
<evidence type="ECO:0000313" key="11">
    <source>
        <dbReference type="Proteomes" id="UP001589702"/>
    </source>
</evidence>
<evidence type="ECO:0000313" key="10">
    <source>
        <dbReference type="EMBL" id="MFB9818077.1"/>
    </source>
</evidence>
<keyword evidence="4" id="KW-1003">Cell membrane</keyword>
<sequence length="366" mass="38607">MGAVRAALAIAAKDIVTWARTPAAIAVSLLPPIAFLLIIFIVAGATGRNPVAVVVEDNGPQAQRLVSILEESDAFRVQPATPDEATHLLDTLQVAAAITIPASFDDDYRMHRPDPVQIRINNLNLDFTNDLRRSLPAAITRFYAGQPDNPIMVGVAESDLRPHDVGLVQFELVPILVLLLTLMGVVNGGLATAREFEDLTIKALLLSPISRGTLIAGKILACWVTTMLVAAVVLILSAISGFLRPAGWYWLPALAVTALIALAAAGLGTALGGALRRFSAVSASGINVAIYLFFLSGGIGVAAFLPGWIQAVAHFTPTFYGVDALEAAIFYQSTDNLGRDLAVLLATAAGGLVLGTVSLRRRLVAY</sequence>
<keyword evidence="6 8" id="KW-1133">Transmembrane helix</keyword>
<comment type="subcellular location">
    <subcellularLocation>
        <location evidence="1">Cell membrane</location>
        <topology evidence="1">Multi-pass membrane protein</topology>
    </subcellularLocation>
</comment>
<dbReference type="InterPro" id="IPR047817">
    <property type="entry name" value="ABC2_TM_bact-type"/>
</dbReference>
<evidence type="ECO:0000256" key="8">
    <source>
        <dbReference type="SAM" id="Phobius"/>
    </source>
</evidence>
<evidence type="ECO:0000256" key="5">
    <source>
        <dbReference type="ARBA" id="ARBA00022692"/>
    </source>
</evidence>
<evidence type="ECO:0000256" key="6">
    <source>
        <dbReference type="ARBA" id="ARBA00022989"/>
    </source>
</evidence>
<keyword evidence="5 8" id="KW-0812">Transmembrane</keyword>
<dbReference type="RefSeq" id="WP_234754626.1">
    <property type="nucleotide sequence ID" value="NZ_BAAAWN010000001.1"/>
</dbReference>
<evidence type="ECO:0000256" key="4">
    <source>
        <dbReference type="ARBA" id="ARBA00022475"/>
    </source>
</evidence>
<proteinExistence type="inferred from homology"/>
<evidence type="ECO:0000256" key="3">
    <source>
        <dbReference type="ARBA" id="ARBA00022448"/>
    </source>
</evidence>
<keyword evidence="3" id="KW-0813">Transport</keyword>
<dbReference type="EMBL" id="JBHMBC010000002">
    <property type="protein sequence ID" value="MFB9818077.1"/>
    <property type="molecule type" value="Genomic_DNA"/>
</dbReference>
<keyword evidence="7 8" id="KW-0472">Membrane</keyword>
<feature type="transmembrane region" description="Helical" evidence="8">
    <location>
        <begin position="249"/>
        <end position="276"/>
    </location>
</feature>
<evidence type="ECO:0000256" key="2">
    <source>
        <dbReference type="ARBA" id="ARBA00007783"/>
    </source>
</evidence>
<comment type="caution">
    <text evidence="10">The sequence shown here is derived from an EMBL/GenBank/DDBJ whole genome shotgun (WGS) entry which is preliminary data.</text>
</comment>
<feature type="transmembrane region" description="Helical" evidence="8">
    <location>
        <begin position="23"/>
        <end position="45"/>
    </location>
</feature>
<keyword evidence="11" id="KW-1185">Reference proteome</keyword>
<evidence type="ECO:0000256" key="7">
    <source>
        <dbReference type="ARBA" id="ARBA00023136"/>
    </source>
</evidence>
<evidence type="ECO:0000259" key="9">
    <source>
        <dbReference type="PROSITE" id="PS51012"/>
    </source>
</evidence>
<protein>
    <submittedName>
        <fullName evidence="10">ABC transporter permease</fullName>
    </submittedName>
</protein>
<feature type="transmembrane region" description="Helical" evidence="8">
    <location>
        <begin position="341"/>
        <end position="359"/>
    </location>
</feature>
<dbReference type="PROSITE" id="PS51012">
    <property type="entry name" value="ABC_TM2"/>
    <property type="match status" value="1"/>
</dbReference>
<reference evidence="10 11" key="1">
    <citation type="submission" date="2024-09" db="EMBL/GenBank/DDBJ databases">
        <authorList>
            <person name="Sun Q."/>
            <person name="Mori K."/>
        </authorList>
    </citation>
    <scope>NUCLEOTIDE SEQUENCE [LARGE SCALE GENOMIC DNA]</scope>
    <source>
        <strain evidence="10 11">JCM 1334</strain>
    </source>
</reference>
<dbReference type="PANTHER" id="PTHR30294">
    <property type="entry name" value="MEMBRANE COMPONENT OF ABC TRANSPORTER YHHJ-RELATED"/>
    <property type="match status" value="1"/>
</dbReference>
<comment type="similarity">
    <text evidence="2">Belongs to the ABC-2 integral membrane protein family.</text>
</comment>
<organism evidence="10 11">
    <name type="scientific">Arthrobacter ramosus</name>
    <dbReference type="NCBI Taxonomy" id="1672"/>
    <lineage>
        <taxon>Bacteria</taxon>
        <taxon>Bacillati</taxon>
        <taxon>Actinomycetota</taxon>
        <taxon>Actinomycetes</taxon>
        <taxon>Micrococcales</taxon>
        <taxon>Micrococcaceae</taxon>
        <taxon>Arthrobacter</taxon>
    </lineage>
</organism>
<dbReference type="PANTHER" id="PTHR30294:SF29">
    <property type="entry name" value="MULTIDRUG ABC TRANSPORTER PERMEASE YBHS-RELATED"/>
    <property type="match status" value="1"/>
</dbReference>